<dbReference type="GO" id="GO:0070901">
    <property type="term" value="P:mitochondrial tRNA methylation"/>
    <property type="evidence" value="ECO:0007669"/>
    <property type="project" value="TreeGrafter"/>
</dbReference>
<dbReference type="AlphaFoldDB" id="A0A671LS12"/>
<comment type="similarity">
    <text evidence="1">Belongs to the class I-like SAM-binding methyltransferase superfamily. TRM5/TYW2 family.</text>
</comment>
<keyword evidence="4" id="KW-0808">Transferase</keyword>
<evidence type="ECO:0000256" key="1">
    <source>
        <dbReference type="ARBA" id="ARBA00009775"/>
    </source>
</evidence>
<evidence type="ECO:0000256" key="3">
    <source>
        <dbReference type="ARBA" id="ARBA00022603"/>
    </source>
</evidence>
<accession>A0A671LS12</accession>
<comment type="catalytic activity">
    <reaction evidence="7">
        <text>guanosine(37) in tRNA + S-adenosyl-L-methionine = N(1)-methylguanosine(37) in tRNA + S-adenosyl-L-homocysteine + H(+)</text>
        <dbReference type="Rhea" id="RHEA:36899"/>
        <dbReference type="Rhea" id="RHEA-COMP:10145"/>
        <dbReference type="Rhea" id="RHEA-COMP:10147"/>
        <dbReference type="ChEBI" id="CHEBI:15378"/>
        <dbReference type="ChEBI" id="CHEBI:57856"/>
        <dbReference type="ChEBI" id="CHEBI:59789"/>
        <dbReference type="ChEBI" id="CHEBI:73542"/>
        <dbReference type="ChEBI" id="CHEBI:74269"/>
        <dbReference type="EC" id="2.1.1.228"/>
    </reaction>
</comment>
<dbReference type="SUPFAM" id="SSF53335">
    <property type="entry name" value="S-adenosyl-L-methionine-dependent methyltransferases"/>
    <property type="match status" value="1"/>
</dbReference>
<evidence type="ECO:0000313" key="10">
    <source>
        <dbReference type="Proteomes" id="UP000472260"/>
    </source>
</evidence>
<dbReference type="FunFam" id="3.30.300.110:FF:000001">
    <property type="entry name" value="tRNA (guanine(37)-N1)-methyltransferase"/>
    <property type="match status" value="1"/>
</dbReference>
<organism evidence="9 10">
    <name type="scientific">Sinocyclocheilus anshuiensis</name>
    <dbReference type="NCBI Taxonomy" id="1608454"/>
    <lineage>
        <taxon>Eukaryota</taxon>
        <taxon>Metazoa</taxon>
        <taxon>Chordata</taxon>
        <taxon>Craniata</taxon>
        <taxon>Vertebrata</taxon>
        <taxon>Euteleostomi</taxon>
        <taxon>Actinopterygii</taxon>
        <taxon>Neopterygii</taxon>
        <taxon>Teleostei</taxon>
        <taxon>Ostariophysi</taxon>
        <taxon>Cypriniformes</taxon>
        <taxon>Cyprinidae</taxon>
        <taxon>Cyprininae</taxon>
        <taxon>Sinocyclocheilus</taxon>
    </lineage>
</organism>
<sequence>ISGRLFFLLQKHHSCISLSQNLNQFARIYLQCSSVVHSQKAMTDQPQTDLGLYKPPQTVRGMTELDRAAFSQTVSVPAIRIPTIILNKVVKSLKKVALQRPGLKRVVEEHNEDGNKDSSKGEHRLLLLDPNSITSADSFGSEEAEALKAYGVAQEIQKYQLKLTYENLKSEEILRAVLPEGQDVTSGFSRVGHIAHMNLRDHQLPYRKLIGQVIIDKNPGVTCVVNKTNTIDSTYRNFQMEVLAGESNMVAKVRPVRERLPALMKGSQKIHVVMNLPALALEFLDAFRGLLGPEPDQSLFCPYDNLPQVHCYGFSKEDDAQRDVVERAEVSFKISLQGRCSVHLVRNVAPNKEMMCVSFTLPRGVLYSTHTQDSPSQESFPCVRTLTASPFTC</sequence>
<dbReference type="GO" id="GO:0052906">
    <property type="term" value="F:tRNA (guanine(37)-N1)-methyltransferase activity"/>
    <property type="evidence" value="ECO:0007669"/>
    <property type="project" value="UniProtKB-EC"/>
</dbReference>
<keyword evidence="5" id="KW-0949">S-adenosyl-L-methionine</keyword>
<keyword evidence="6" id="KW-0819">tRNA processing</keyword>
<dbReference type="GO" id="GO:0005759">
    <property type="term" value="C:mitochondrial matrix"/>
    <property type="evidence" value="ECO:0007669"/>
    <property type="project" value="TreeGrafter"/>
</dbReference>
<keyword evidence="3" id="KW-0489">Methyltransferase</keyword>
<reference evidence="9" key="2">
    <citation type="submission" date="2025-09" db="UniProtKB">
        <authorList>
            <consortium name="Ensembl"/>
        </authorList>
    </citation>
    <scope>IDENTIFICATION</scope>
</reference>
<evidence type="ECO:0000256" key="7">
    <source>
        <dbReference type="ARBA" id="ARBA00047783"/>
    </source>
</evidence>
<dbReference type="InterPro" id="IPR056744">
    <property type="entry name" value="TRM5/TYW2-like_N"/>
</dbReference>
<keyword evidence="10" id="KW-1185">Reference proteome</keyword>
<proteinExistence type="inferred from homology"/>
<dbReference type="Proteomes" id="UP000472260">
    <property type="component" value="Unassembled WGS sequence"/>
</dbReference>
<feature type="domain" description="SAM-dependent methyltransferase TRM5/TYW2-type" evidence="8">
    <location>
        <begin position="188"/>
        <end position="254"/>
    </location>
</feature>
<protein>
    <submittedName>
        <fullName evidence="9">tRNA methyltransferase 5</fullName>
    </submittedName>
</protein>
<evidence type="ECO:0000256" key="5">
    <source>
        <dbReference type="ARBA" id="ARBA00022691"/>
    </source>
</evidence>
<dbReference type="PANTHER" id="PTHR23245">
    <property type="entry name" value="TRNA METHYLTRANSFERASE"/>
    <property type="match status" value="1"/>
</dbReference>
<evidence type="ECO:0000256" key="4">
    <source>
        <dbReference type="ARBA" id="ARBA00022679"/>
    </source>
</evidence>
<evidence type="ECO:0000256" key="2">
    <source>
        <dbReference type="ARBA" id="ARBA00022490"/>
    </source>
</evidence>
<evidence type="ECO:0000256" key="6">
    <source>
        <dbReference type="ARBA" id="ARBA00022694"/>
    </source>
</evidence>
<evidence type="ECO:0000313" key="9">
    <source>
        <dbReference type="Ensembl" id="ENSSANP00000023097.1"/>
    </source>
</evidence>
<dbReference type="GO" id="GO:0002939">
    <property type="term" value="P:tRNA N1-guanine methylation"/>
    <property type="evidence" value="ECO:0007669"/>
    <property type="project" value="TreeGrafter"/>
</dbReference>
<dbReference type="PROSITE" id="PS51684">
    <property type="entry name" value="SAM_MT_TRM5_TYW2"/>
    <property type="match status" value="2"/>
</dbReference>
<evidence type="ECO:0000259" key="8">
    <source>
        <dbReference type="PROSITE" id="PS51684"/>
    </source>
</evidence>
<dbReference type="InterPro" id="IPR030382">
    <property type="entry name" value="MeTrfase_TRM5/TYW2"/>
</dbReference>
<keyword evidence="2" id="KW-0963">Cytoplasm</keyword>
<dbReference type="Ensembl" id="ENSSANT00000024604.1">
    <property type="protein sequence ID" value="ENSSANP00000023097.1"/>
    <property type="gene ID" value="ENSSANG00000011853.1"/>
</dbReference>
<dbReference type="Pfam" id="PF25133">
    <property type="entry name" value="TYW2_N_2"/>
    <property type="match status" value="1"/>
</dbReference>
<reference evidence="9" key="1">
    <citation type="submission" date="2025-08" db="UniProtKB">
        <authorList>
            <consortium name="Ensembl"/>
        </authorList>
    </citation>
    <scope>IDENTIFICATION</scope>
</reference>
<name>A0A671LS12_9TELE</name>
<dbReference type="PANTHER" id="PTHR23245:SF36">
    <property type="entry name" value="TRNA (GUANINE(37)-N1)-METHYLTRANSFERASE"/>
    <property type="match status" value="1"/>
</dbReference>
<dbReference type="Gene3D" id="3.40.50.150">
    <property type="entry name" value="Vaccinia Virus protein VP39"/>
    <property type="match status" value="1"/>
</dbReference>
<feature type="domain" description="SAM-dependent methyltransferase TRM5/TYW2-type" evidence="8">
    <location>
        <begin position="256"/>
        <end position="363"/>
    </location>
</feature>
<dbReference type="InterPro" id="IPR029063">
    <property type="entry name" value="SAM-dependent_MTases_sf"/>
</dbReference>
<dbReference type="Gene3D" id="3.30.300.110">
    <property type="entry name" value="Met-10+ protein-like domains"/>
    <property type="match status" value="1"/>
</dbReference>